<keyword evidence="4" id="KW-1003">Cell membrane</keyword>
<dbReference type="STRING" id="702745.SAMN05421818_1155"/>
<feature type="transmembrane region" description="Helical" evidence="8">
    <location>
        <begin position="99"/>
        <end position="118"/>
    </location>
</feature>
<dbReference type="PANTHER" id="PTHR43124">
    <property type="entry name" value="PURINE EFFLUX PUMP PBUE"/>
    <property type="match status" value="1"/>
</dbReference>
<feature type="transmembrane region" description="Helical" evidence="8">
    <location>
        <begin position="273"/>
        <end position="292"/>
    </location>
</feature>
<evidence type="ECO:0000256" key="8">
    <source>
        <dbReference type="SAM" id="Phobius"/>
    </source>
</evidence>
<evidence type="ECO:0000313" key="11">
    <source>
        <dbReference type="Proteomes" id="UP000243588"/>
    </source>
</evidence>
<evidence type="ECO:0000256" key="5">
    <source>
        <dbReference type="ARBA" id="ARBA00022692"/>
    </source>
</evidence>
<feature type="transmembrane region" description="Helical" evidence="8">
    <location>
        <begin position="130"/>
        <end position="149"/>
    </location>
</feature>
<gene>
    <name evidence="10" type="ORF">SAMN05421818_1155</name>
</gene>
<dbReference type="GO" id="GO:0042910">
    <property type="term" value="F:xenobiotic transmembrane transporter activity"/>
    <property type="evidence" value="ECO:0007669"/>
    <property type="project" value="InterPro"/>
</dbReference>
<evidence type="ECO:0000259" key="9">
    <source>
        <dbReference type="PROSITE" id="PS50850"/>
    </source>
</evidence>
<comment type="similarity">
    <text evidence="2">Belongs to the major facilitator superfamily. Bcr/CmlA family.</text>
</comment>
<dbReference type="GO" id="GO:1990961">
    <property type="term" value="P:xenobiotic detoxification by transmembrane export across the plasma membrane"/>
    <property type="evidence" value="ECO:0007669"/>
    <property type="project" value="InterPro"/>
</dbReference>
<keyword evidence="11" id="KW-1185">Reference proteome</keyword>
<feature type="transmembrane region" description="Helical" evidence="8">
    <location>
        <begin position="46"/>
        <end position="67"/>
    </location>
</feature>
<evidence type="ECO:0000313" key="10">
    <source>
        <dbReference type="EMBL" id="SDH78222.1"/>
    </source>
</evidence>
<evidence type="ECO:0000256" key="4">
    <source>
        <dbReference type="ARBA" id="ARBA00022475"/>
    </source>
</evidence>
<proteinExistence type="inferred from homology"/>
<feature type="transmembrane region" description="Helical" evidence="8">
    <location>
        <begin position="242"/>
        <end position="261"/>
    </location>
</feature>
<evidence type="ECO:0000256" key="3">
    <source>
        <dbReference type="ARBA" id="ARBA00022448"/>
    </source>
</evidence>
<evidence type="ECO:0000256" key="2">
    <source>
        <dbReference type="ARBA" id="ARBA00006236"/>
    </source>
</evidence>
<dbReference type="InterPro" id="IPR011701">
    <property type="entry name" value="MFS"/>
</dbReference>
<dbReference type="InterPro" id="IPR004812">
    <property type="entry name" value="Efflux_drug-R_Bcr/CmlA"/>
</dbReference>
<feature type="transmembrane region" description="Helical" evidence="8">
    <location>
        <begin position="355"/>
        <end position="374"/>
    </location>
</feature>
<evidence type="ECO:0000256" key="7">
    <source>
        <dbReference type="ARBA" id="ARBA00023136"/>
    </source>
</evidence>
<dbReference type="AlphaFoldDB" id="A0A1G8F7W3"/>
<dbReference type="Proteomes" id="UP000243588">
    <property type="component" value="Unassembled WGS sequence"/>
</dbReference>
<dbReference type="Pfam" id="PF07690">
    <property type="entry name" value="MFS_1"/>
    <property type="match status" value="1"/>
</dbReference>
<feature type="transmembrane region" description="Helical" evidence="8">
    <location>
        <begin position="298"/>
        <end position="321"/>
    </location>
</feature>
<evidence type="ECO:0000256" key="1">
    <source>
        <dbReference type="ARBA" id="ARBA00004651"/>
    </source>
</evidence>
<feature type="transmembrane region" description="Helical" evidence="8">
    <location>
        <begin position="211"/>
        <end position="230"/>
    </location>
</feature>
<keyword evidence="3" id="KW-0813">Transport</keyword>
<dbReference type="InterPro" id="IPR036259">
    <property type="entry name" value="MFS_trans_sf"/>
</dbReference>
<dbReference type="PANTHER" id="PTHR43124:SF3">
    <property type="entry name" value="CHLORAMPHENICOL EFFLUX PUMP RV0191"/>
    <property type="match status" value="1"/>
</dbReference>
<feature type="transmembrane region" description="Helical" evidence="8">
    <location>
        <begin position="328"/>
        <end position="349"/>
    </location>
</feature>
<evidence type="ECO:0000256" key="6">
    <source>
        <dbReference type="ARBA" id="ARBA00022989"/>
    </source>
</evidence>
<comment type="subcellular location">
    <subcellularLocation>
        <location evidence="1">Cell membrane</location>
        <topology evidence="1">Multi-pass membrane protein</topology>
    </subcellularLocation>
</comment>
<name>A0A1G8F7W3_9FLAO</name>
<feature type="transmembrane region" description="Helical" evidence="8">
    <location>
        <begin position="74"/>
        <end position="93"/>
    </location>
</feature>
<feature type="domain" description="Major facilitator superfamily (MFS) profile" evidence="9">
    <location>
        <begin position="1"/>
        <end position="379"/>
    </location>
</feature>
<dbReference type="SUPFAM" id="SSF103473">
    <property type="entry name" value="MFS general substrate transporter"/>
    <property type="match status" value="1"/>
</dbReference>
<protein>
    <submittedName>
        <fullName evidence="10">Drug resistance transporter, Bcr/CflA subfamily</fullName>
    </submittedName>
</protein>
<dbReference type="RefSeq" id="WP_090409273.1">
    <property type="nucleotide sequence ID" value="NZ_FNDQ01000015.1"/>
</dbReference>
<dbReference type="InterPro" id="IPR020846">
    <property type="entry name" value="MFS_dom"/>
</dbReference>
<dbReference type="Gene3D" id="1.20.1720.10">
    <property type="entry name" value="Multidrug resistance protein D"/>
    <property type="match status" value="1"/>
</dbReference>
<keyword evidence="7 8" id="KW-0472">Membrane</keyword>
<sequence>MQTKLNITLMVLLMMFPQFVETIYSPALPSLSLHFNIPPEKTYLTISIYFSAFAIGVIFWGIISDYIGRRKAMLVGLLVYALASLLALIASTFEIVLAARFIAAFGIAVGSVITQTMMRDLYSGQELNKVFSIMGIALSISPVIGLFLGGLIASLLGYVGVFSVLALLASILLFITYNKLPETKQGESKVTFKTIIQVAHSLFRSTDIWQFALLIMCFNVLLFSYFTYAPFIFEKAGLNTTIYGYSGVLLALGTFIGSYFNKHCISKGVSTTMLIKLSTLLALINSLLVFLLKDSLLFLLPNILIIASFGIAIPNILSIALHNYKTSIGTAGALFGLLYYSLIGLGLLISQWINNYALVLQTYSIIALVISLFLNSTKEHKKG</sequence>
<accession>A0A1G8F7W3</accession>
<reference evidence="11" key="1">
    <citation type="submission" date="2016-10" db="EMBL/GenBank/DDBJ databases">
        <authorList>
            <person name="Varghese N."/>
            <person name="Submissions S."/>
        </authorList>
    </citation>
    <scope>NUCLEOTIDE SEQUENCE [LARGE SCALE GENOMIC DNA]</scope>
    <source>
        <strain evidence="11">DSM 23313</strain>
    </source>
</reference>
<organism evidence="10 11">
    <name type="scientific">Myroides phaeus</name>
    <dbReference type="NCBI Taxonomy" id="702745"/>
    <lineage>
        <taxon>Bacteria</taxon>
        <taxon>Pseudomonadati</taxon>
        <taxon>Bacteroidota</taxon>
        <taxon>Flavobacteriia</taxon>
        <taxon>Flavobacteriales</taxon>
        <taxon>Flavobacteriaceae</taxon>
        <taxon>Myroides</taxon>
    </lineage>
</organism>
<keyword evidence="5 8" id="KW-0812">Transmembrane</keyword>
<dbReference type="GO" id="GO:0005886">
    <property type="term" value="C:plasma membrane"/>
    <property type="evidence" value="ECO:0007669"/>
    <property type="project" value="UniProtKB-SubCell"/>
</dbReference>
<dbReference type="PROSITE" id="PS50850">
    <property type="entry name" value="MFS"/>
    <property type="match status" value="1"/>
</dbReference>
<feature type="transmembrane region" description="Helical" evidence="8">
    <location>
        <begin position="155"/>
        <end position="175"/>
    </location>
</feature>
<dbReference type="EMBL" id="FNDQ01000015">
    <property type="protein sequence ID" value="SDH78222.1"/>
    <property type="molecule type" value="Genomic_DNA"/>
</dbReference>
<keyword evidence="6 8" id="KW-1133">Transmembrane helix</keyword>
<dbReference type="InterPro" id="IPR050189">
    <property type="entry name" value="MFS_Efflux_Transporters"/>
</dbReference>
<dbReference type="CDD" id="cd17320">
    <property type="entry name" value="MFS_MdfA_MDR_like"/>
    <property type="match status" value="1"/>
</dbReference>
<dbReference type="NCBIfam" id="TIGR00710">
    <property type="entry name" value="efflux_Bcr_CflA"/>
    <property type="match status" value="1"/>
</dbReference>